<gene>
    <name evidence="1" type="ORF">A3G00_00690</name>
</gene>
<proteinExistence type="predicted"/>
<accession>A0A1F6MV47</accession>
<evidence type="ECO:0000313" key="2">
    <source>
        <dbReference type="Proteomes" id="UP000178347"/>
    </source>
</evidence>
<reference evidence="1 2" key="1">
    <citation type="journal article" date="2016" name="Nat. Commun.">
        <title>Thousands of microbial genomes shed light on interconnected biogeochemical processes in an aquifer system.</title>
        <authorList>
            <person name="Anantharaman K."/>
            <person name="Brown C.T."/>
            <person name="Hug L.A."/>
            <person name="Sharon I."/>
            <person name="Castelle C.J."/>
            <person name="Probst A.J."/>
            <person name="Thomas B.C."/>
            <person name="Singh A."/>
            <person name="Wilkins M.J."/>
            <person name="Karaoz U."/>
            <person name="Brodie E.L."/>
            <person name="Williams K.H."/>
            <person name="Hubbard S.S."/>
            <person name="Banfield J.F."/>
        </authorList>
    </citation>
    <scope>NUCLEOTIDE SEQUENCE [LARGE SCALE GENOMIC DNA]</scope>
</reference>
<dbReference type="AlphaFoldDB" id="A0A1F6MV47"/>
<dbReference type="EMBL" id="MFQN01000007">
    <property type="protein sequence ID" value="OGH75565.1"/>
    <property type="molecule type" value="Genomic_DNA"/>
</dbReference>
<evidence type="ECO:0000313" key="1">
    <source>
        <dbReference type="EMBL" id="OGH75565.1"/>
    </source>
</evidence>
<protein>
    <submittedName>
        <fullName evidence="1">Uncharacterized protein</fullName>
    </submittedName>
</protein>
<comment type="caution">
    <text evidence="1">The sequence shown here is derived from an EMBL/GenBank/DDBJ whole genome shotgun (WGS) entry which is preliminary data.</text>
</comment>
<name>A0A1F6MV47_9BACT</name>
<dbReference type="Proteomes" id="UP000178347">
    <property type="component" value="Unassembled WGS sequence"/>
</dbReference>
<sequence>MGKKRPRRCAKCNANMQPNGRFCANGHLNGIGEPYAQHAQELILAGKNGFGQPIMTRDSSRVVVIPNTTW</sequence>
<organism evidence="1 2">
    <name type="scientific">Candidatus Magasanikbacteria bacterium RIFCSPLOWO2_12_FULL_43_12</name>
    <dbReference type="NCBI Taxonomy" id="1798692"/>
    <lineage>
        <taxon>Bacteria</taxon>
        <taxon>Candidatus Magasanikiibacteriota</taxon>
    </lineage>
</organism>